<dbReference type="Proteomes" id="UP000503336">
    <property type="component" value="Chromosome"/>
</dbReference>
<feature type="domain" description="N-acetyltransferase" evidence="1">
    <location>
        <begin position="2"/>
        <end position="147"/>
    </location>
</feature>
<dbReference type="SUPFAM" id="SSF55729">
    <property type="entry name" value="Acyl-CoA N-acyltransferases (Nat)"/>
    <property type="match status" value="1"/>
</dbReference>
<dbReference type="InterPro" id="IPR000182">
    <property type="entry name" value="GNAT_dom"/>
</dbReference>
<dbReference type="Gene3D" id="3.40.630.30">
    <property type="match status" value="1"/>
</dbReference>
<gene>
    <name evidence="2" type="ORF">G5B40_12080</name>
</gene>
<dbReference type="RefSeq" id="WP_165098959.1">
    <property type="nucleotide sequence ID" value="NZ_CP049056.1"/>
</dbReference>
<dbReference type="GO" id="GO:0016747">
    <property type="term" value="F:acyltransferase activity, transferring groups other than amino-acyl groups"/>
    <property type="evidence" value="ECO:0007669"/>
    <property type="project" value="InterPro"/>
</dbReference>
<proteinExistence type="predicted"/>
<keyword evidence="3" id="KW-1185">Reference proteome</keyword>
<accession>A0A7L5BYD1</accession>
<evidence type="ECO:0000313" key="2">
    <source>
        <dbReference type="EMBL" id="QIE56133.1"/>
    </source>
</evidence>
<evidence type="ECO:0000313" key="3">
    <source>
        <dbReference type="Proteomes" id="UP000503336"/>
    </source>
</evidence>
<organism evidence="2 3">
    <name type="scientific">Pikeienuella piscinae</name>
    <dbReference type="NCBI Taxonomy" id="2748098"/>
    <lineage>
        <taxon>Bacteria</taxon>
        <taxon>Pseudomonadati</taxon>
        <taxon>Pseudomonadota</taxon>
        <taxon>Alphaproteobacteria</taxon>
        <taxon>Rhodobacterales</taxon>
        <taxon>Paracoccaceae</taxon>
        <taxon>Pikeienuella</taxon>
    </lineage>
</organism>
<dbReference type="PROSITE" id="PS51186">
    <property type="entry name" value="GNAT"/>
    <property type="match status" value="1"/>
</dbReference>
<dbReference type="KEGG" id="hdh:G5B40_12080"/>
<dbReference type="AlphaFoldDB" id="A0A7L5BYD1"/>
<sequence length="169" mass="18365">MFTLSEERAADQDEVEWLYDLAFAPGRRALSSYQLRDGVAPVADLSFVARDELGVLGGAIRYWPVRIGAAGAPALLLGPIAVHPTRQGEGLGALLMMETLTRALERGWGRVVLVGDEPYYRRFGFSREAARALTFPPPTNPDRLLARALAAGAFDGVEGEVRRWEPAGA</sequence>
<dbReference type="Pfam" id="PF13508">
    <property type="entry name" value="Acetyltransf_7"/>
    <property type="match status" value="1"/>
</dbReference>
<reference evidence="2 3" key="1">
    <citation type="submission" date="2020-02" db="EMBL/GenBank/DDBJ databases">
        <title>complete genome sequence of Rhodobacteraceae bacterium.</title>
        <authorList>
            <person name="Park J."/>
            <person name="Kim Y.-S."/>
            <person name="Kim K.-H."/>
        </authorList>
    </citation>
    <scope>NUCLEOTIDE SEQUENCE [LARGE SCALE GENOMIC DNA]</scope>
    <source>
        <strain evidence="2 3">RR4-56</strain>
    </source>
</reference>
<dbReference type="InterPro" id="IPR016181">
    <property type="entry name" value="Acyl_CoA_acyltransferase"/>
</dbReference>
<dbReference type="EMBL" id="CP049056">
    <property type="protein sequence ID" value="QIE56133.1"/>
    <property type="molecule type" value="Genomic_DNA"/>
</dbReference>
<name>A0A7L5BYD1_9RHOB</name>
<evidence type="ECO:0000259" key="1">
    <source>
        <dbReference type="PROSITE" id="PS51186"/>
    </source>
</evidence>
<keyword evidence="2" id="KW-0808">Transferase</keyword>
<dbReference type="CDD" id="cd04301">
    <property type="entry name" value="NAT_SF"/>
    <property type="match status" value="1"/>
</dbReference>
<protein>
    <submittedName>
        <fullName evidence="2">N-acetyltransferase</fullName>
    </submittedName>
</protein>